<reference evidence="6" key="1">
    <citation type="submission" date="2021-02" db="EMBL/GenBank/DDBJ databases">
        <title>Sulfurospirillum tamanensis sp. nov.</title>
        <authorList>
            <person name="Frolova A."/>
            <person name="Merkel A."/>
            <person name="Slobodkin A."/>
        </authorList>
    </citation>
    <scope>NUCLEOTIDE SEQUENCE</scope>
    <source>
        <strain evidence="6">T05b</strain>
    </source>
</reference>
<dbReference type="Proteomes" id="UP000703590">
    <property type="component" value="Unassembled WGS sequence"/>
</dbReference>
<gene>
    <name evidence="6" type="primary">ovoA</name>
    <name evidence="6" type="ORF">JWV37_11220</name>
</gene>
<dbReference type="InterPro" id="IPR005532">
    <property type="entry name" value="SUMF_dom"/>
</dbReference>
<dbReference type="Gene3D" id="3.90.1580.10">
    <property type="entry name" value="paralog of FGE (formylglycine-generating enzyme)"/>
    <property type="match status" value="1"/>
</dbReference>
<dbReference type="PANTHER" id="PTHR23150">
    <property type="entry name" value="SULFATASE MODIFYING FACTOR 1, 2"/>
    <property type="match status" value="1"/>
</dbReference>
<organism evidence="6 7">
    <name type="scientific">Sulfurospirillum tamanense</name>
    <dbReference type="NCBI Taxonomy" id="2813362"/>
    <lineage>
        <taxon>Bacteria</taxon>
        <taxon>Pseudomonadati</taxon>
        <taxon>Campylobacterota</taxon>
        <taxon>Epsilonproteobacteria</taxon>
        <taxon>Campylobacterales</taxon>
        <taxon>Sulfurospirillaceae</taxon>
        <taxon>Sulfurospirillum</taxon>
    </lineage>
</organism>
<dbReference type="Pfam" id="PF12867">
    <property type="entry name" value="DinB_2"/>
    <property type="match status" value="1"/>
</dbReference>
<evidence type="ECO:0000313" key="6">
    <source>
        <dbReference type="EMBL" id="MBN2965352.1"/>
    </source>
</evidence>
<sequence>MTIALNGQNLAQKRQEILEYFYRTFDTDEALCGLLKNDASFFKQPNHLRHAFIFYYGHMATFYVNKFLLAGLLKERLNEHFESVFAIGVDEMSWDDLNSANYAWPSVEEVRAYRKRVRELVGGIIEGLEFTLPITPNSPMWAVLMGIEHQNIHIETSSVLLRELDLAHLNEGVFLAPMEESRGEAPRNSLLHVKGGAFTLGENWDAPTHYGWDNEFGTHEVELVDFEASQYLVSNGEFKEFVETGAYESGEYFSQEGKAYLGFTKAKAPKFWRNKGGAWVLRQISREIALPHEHPVEVSFYEAEAFCAWKSACLGKEVRLPSEDEYYALARFTHAFSKEANVGLKKGSAVSVNAHAFGDFYDVRGNVWQWSITPIYPYEGFRTHPWYDDFTVPTFDDRHALIKGGSFASLGNETLPSARYAFRKHFYQHAGFRYVHSSNPAPTHLNTNIYETDALLSQYCDMHYGGTHFGVPNFSKHVVELLLPYAKARGKALDLGCSVGRASFELAKHFDAVEGIDFSANFIRVGVALQQKGTLTYNVSTEGELRTSAHVNLQELGFEKEAQKVGFFQGDACNLKPQFSGYDVVLCSNLIDRLRTPQLFLETIGERLNKGGLLVLVSPYSWDEAYTPKEAWLGGFYREGRAVHTLENLQTLLKEWSLLGCHEVPFVIQETARKFQHTLSQMSVWKKV</sequence>
<dbReference type="SUPFAM" id="SSF56436">
    <property type="entry name" value="C-type lectin-like"/>
    <property type="match status" value="1"/>
</dbReference>
<keyword evidence="7" id="KW-1185">Reference proteome</keyword>
<dbReference type="PANTHER" id="PTHR23150:SF26">
    <property type="entry name" value="GENERIC METHYLTRANSFERASE"/>
    <property type="match status" value="1"/>
</dbReference>
<evidence type="ECO:0000256" key="1">
    <source>
        <dbReference type="ARBA" id="ARBA00023002"/>
    </source>
</evidence>
<keyword evidence="2" id="KW-0408">Iron</keyword>
<reference evidence="6" key="2">
    <citation type="submission" date="2021-02" db="EMBL/GenBank/DDBJ databases">
        <authorList>
            <person name="Merkel A.Y."/>
        </authorList>
    </citation>
    <scope>NUCLEOTIDE SEQUENCE</scope>
    <source>
        <strain evidence="6">T05b</strain>
    </source>
</reference>
<dbReference type="EMBL" id="JAFHKK010000033">
    <property type="protein sequence ID" value="MBN2965352.1"/>
    <property type="molecule type" value="Genomic_DNA"/>
</dbReference>
<evidence type="ECO:0000313" key="7">
    <source>
        <dbReference type="Proteomes" id="UP000703590"/>
    </source>
</evidence>
<dbReference type="InterPro" id="IPR029063">
    <property type="entry name" value="SAM-dependent_MTases_sf"/>
</dbReference>
<protein>
    <submittedName>
        <fullName evidence="6">5-histidylcysteine sulfoxide synthase</fullName>
    </submittedName>
</protein>
<dbReference type="InterPro" id="IPR051043">
    <property type="entry name" value="Sulfatase_Mod_Factor_Kinase"/>
</dbReference>
<name>A0ABS2WUL3_9BACT</name>
<evidence type="ECO:0000256" key="3">
    <source>
        <dbReference type="ARBA" id="ARBA00037882"/>
    </source>
</evidence>
<comment type="pathway">
    <text evidence="3">Amino-acid biosynthesis; ergothioneine biosynthesis.</text>
</comment>
<feature type="domain" description="Sulfatase-modifying factor enzyme-like" evidence="4">
    <location>
        <begin position="189"/>
        <end position="435"/>
    </location>
</feature>
<dbReference type="Gene3D" id="3.40.50.150">
    <property type="entry name" value="Vaccinia Virus protein VP39"/>
    <property type="match status" value="1"/>
</dbReference>
<dbReference type="Pfam" id="PF13489">
    <property type="entry name" value="Methyltransf_23"/>
    <property type="match status" value="1"/>
</dbReference>
<keyword evidence="1" id="KW-0560">Oxidoreductase</keyword>
<dbReference type="InterPro" id="IPR024775">
    <property type="entry name" value="DinB-like"/>
</dbReference>
<dbReference type="InterPro" id="IPR042095">
    <property type="entry name" value="SUMF_sf"/>
</dbReference>
<evidence type="ECO:0000256" key="2">
    <source>
        <dbReference type="ARBA" id="ARBA00023004"/>
    </source>
</evidence>
<dbReference type="RefSeq" id="WP_205459912.1">
    <property type="nucleotide sequence ID" value="NZ_JAFHKK010000033.1"/>
</dbReference>
<proteinExistence type="predicted"/>
<dbReference type="Pfam" id="PF03781">
    <property type="entry name" value="FGE-sulfatase"/>
    <property type="match status" value="1"/>
</dbReference>
<evidence type="ECO:0000259" key="5">
    <source>
        <dbReference type="Pfam" id="PF12867"/>
    </source>
</evidence>
<accession>A0ABS2WUL3</accession>
<dbReference type="NCBIfam" id="TIGR04345">
    <property type="entry name" value="ovoA_Cterm"/>
    <property type="match status" value="1"/>
</dbReference>
<dbReference type="CDD" id="cd02440">
    <property type="entry name" value="AdoMet_MTases"/>
    <property type="match status" value="1"/>
</dbReference>
<comment type="caution">
    <text evidence="6">The sequence shown here is derived from an EMBL/GenBank/DDBJ whole genome shotgun (WGS) entry which is preliminary data.</text>
</comment>
<dbReference type="SUPFAM" id="SSF53335">
    <property type="entry name" value="S-adenosyl-L-methionine-dependent methyltransferases"/>
    <property type="match status" value="1"/>
</dbReference>
<dbReference type="InterPro" id="IPR027577">
    <property type="entry name" value="OvoA_Nterm"/>
</dbReference>
<dbReference type="InterPro" id="IPR027625">
    <property type="entry name" value="OvoA_Cterm"/>
</dbReference>
<feature type="domain" description="DinB-like" evidence="5">
    <location>
        <begin position="37"/>
        <end position="156"/>
    </location>
</feature>
<evidence type="ECO:0000259" key="4">
    <source>
        <dbReference type="Pfam" id="PF03781"/>
    </source>
</evidence>
<dbReference type="NCBIfam" id="TIGR04344">
    <property type="entry name" value="ovoA_Nterm"/>
    <property type="match status" value="1"/>
</dbReference>
<dbReference type="InterPro" id="IPR016187">
    <property type="entry name" value="CTDL_fold"/>
</dbReference>